<dbReference type="NCBIfam" id="NF038032">
    <property type="entry name" value="CehA_McbA_metalo"/>
    <property type="match status" value="1"/>
</dbReference>
<dbReference type="SUPFAM" id="SSF50939">
    <property type="entry name" value="Sialidases"/>
    <property type="match status" value="1"/>
</dbReference>
<dbReference type="RefSeq" id="WP_076470023.1">
    <property type="nucleotide sequence ID" value="NZ_FTNF01000005.1"/>
</dbReference>
<dbReference type="SUPFAM" id="SSF89550">
    <property type="entry name" value="PHP domain-like"/>
    <property type="match status" value="1"/>
</dbReference>
<dbReference type="Proteomes" id="UP000186004">
    <property type="component" value="Unassembled WGS sequence"/>
</dbReference>
<reference evidence="3 4" key="1">
    <citation type="submission" date="2017-01" db="EMBL/GenBank/DDBJ databases">
        <authorList>
            <person name="Mah S.A."/>
            <person name="Swanson W.J."/>
            <person name="Moy G.W."/>
            <person name="Vacquier V.D."/>
        </authorList>
    </citation>
    <scope>NUCLEOTIDE SEQUENCE [LARGE SCALE GENOMIC DNA]</scope>
    <source>
        <strain evidence="3 4">DSM 45758</strain>
    </source>
</reference>
<dbReference type="InterPro" id="IPR016195">
    <property type="entry name" value="Pol/histidinol_Pase-like"/>
</dbReference>
<sequence>MELDRRKFIAIGGAVTAAALLPGAAAWADAGDAATPGAVDERKPGQSGEPEGVWLPGDTHVHDDHSSDGSAPRQLTNQRDPGNLPVSDQISYAESVGLAFLPLTDHRTFDQHWDPLWRSDKLLLLTGEEVNGSPHSIVLGAVDTVVDGANPPGSAAFRHVQQSIWDTHAQDAFWSVAHPDDGEYTPAAGPNDNASVQGVDAVELWNASSNPETEIDYAENRWNRGFRFGGVAASDSHFKELRPNSAPGKPTTWVFAAERTTRAILDALRAGRTTLTYGTGGAFATIEADLDGDGRFEAMSGDEVIVESRFLPKRAALRVRVKAGVGARVLVYAAPGRSAGPVATYVPTKDDQTWQIPLTLTADHTWYRVEVRAPGEISGRDADPNLPDQLRAATSPIFVSVKQAAVPAPEIALPPANQTNDRAELAVGEAGGFAGFADVAVDGQVTHVVAEVHEDHRTSVVYRRLDGRGNPRSDKTVVLSGTSGTARAPRVVASGSDVWVVWQDAQGQEQPHRPGIWLRHSHNGGQSFGAAERLGTGQGRAEHPALALLDGGHPVVAWAENSDGAFDVRVQVVGVDREPVNVSAAGKVIVPGTSADARSPIHPASLFPALAVTKDRRIVVTWQDNRFDPDAGWTGHTPPAGQPASGGTNPDNWEIMASVRAGEGESWSAPVRVSGNDDAADRHPGVAVDRDGAYVVVWETKALSASGANLSLRASRSTDGVTWSAAEPVALDPNAMSQRPRVAADPDGTVRVVWYDSRSADWRWKVFTSRRNPAGWTPPLQVSTLGNNTWPAVDQGAVVFTSDRRAARSQRDRTQEIYLVRQG</sequence>
<evidence type="ECO:0000256" key="2">
    <source>
        <dbReference type="SAM" id="SignalP"/>
    </source>
</evidence>
<dbReference type="EMBL" id="FTNF01000005">
    <property type="protein sequence ID" value="SIQ91674.1"/>
    <property type="molecule type" value="Genomic_DNA"/>
</dbReference>
<dbReference type="Gene3D" id="2.120.10.10">
    <property type="match status" value="1"/>
</dbReference>
<feature type="region of interest" description="Disordered" evidence="1">
    <location>
        <begin position="32"/>
        <end position="87"/>
    </location>
</feature>
<dbReference type="OrthoDB" id="127969at2"/>
<dbReference type="PROSITE" id="PS51318">
    <property type="entry name" value="TAT"/>
    <property type="match status" value="1"/>
</dbReference>
<dbReference type="InterPro" id="IPR006311">
    <property type="entry name" value="TAT_signal"/>
</dbReference>
<dbReference type="InterPro" id="IPR036278">
    <property type="entry name" value="Sialidase_sf"/>
</dbReference>
<protein>
    <submittedName>
        <fullName evidence="3">Predicted metal-dependent phosphoesterase TrpH, contains PHP domain</fullName>
    </submittedName>
</protein>
<organism evidence="3 4">
    <name type="scientific">Micromonospora avicenniae</name>
    <dbReference type="NCBI Taxonomy" id="1198245"/>
    <lineage>
        <taxon>Bacteria</taxon>
        <taxon>Bacillati</taxon>
        <taxon>Actinomycetota</taxon>
        <taxon>Actinomycetes</taxon>
        <taxon>Micromonosporales</taxon>
        <taxon>Micromonosporaceae</taxon>
        <taxon>Micromonospora</taxon>
    </lineage>
</organism>
<feature type="region of interest" description="Disordered" evidence="1">
    <location>
        <begin position="629"/>
        <end position="650"/>
    </location>
</feature>
<dbReference type="AlphaFoldDB" id="A0A1N6WNG6"/>
<proteinExistence type="predicted"/>
<evidence type="ECO:0000313" key="3">
    <source>
        <dbReference type="EMBL" id="SIQ91674.1"/>
    </source>
</evidence>
<feature type="compositionally biased region" description="Polar residues" evidence="1">
    <location>
        <begin position="73"/>
        <end position="87"/>
    </location>
</feature>
<keyword evidence="4" id="KW-1185">Reference proteome</keyword>
<dbReference type="CDD" id="cd07432">
    <property type="entry name" value="PHP_HisPPase"/>
    <property type="match status" value="1"/>
</dbReference>
<evidence type="ECO:0000313" key="4">
    <source>
        <dbReference type="Proteomes" id="UP000186004"/>
    </source>
</evidence>
<keyword evidence="2" id="KW-0732">Signal</keyword>
<dbReference type="Gene3D" id="3.20.20.140">
    <property type="entry name" value="Metal-dependent hydrolases"/>
    <property type="match status" value="1"/>
</dbReference>
<feature type="signal peptide" evidence="2">
    <location>
        <begin position="1"/>
        <end position="28"/>
    </location>
</feature>
<evidence type="ECO:0000256" key="1">
    <source>
        <dbReference type="SAM" id="MobiDB-lite"/>
    </source>
</evidence>
<accession>A0A1N6WNG6</accession>
<name>A0A1N6WNG6_9ACTN</name>
<gene>
    <name evidence="3" type="ORF">SAMN05444858_10553</name>
</gene>
<feature type="chain" id="PRO_5009939284" evidence="2">
    <location>
        <begin position="29"/>
        <end position="823"/>
    </location>
</feature>
<dbReference type="STRING" id="1198245.SAMN05444858_10553"/>